<organism evidence="1 2">
    <name type="scientific">Entomophthora muscae</name>
    <dbReference type="NCBI Taxonomy" id="34485"/>
    <lineage>
        <taxon>Eukaryota</taxon>
        <taxon>Fungi</taxon>
        <taxon>Fungi incertae sedis</taxon>
        <taxon>Zoopagomycota</taxon>
        <taxon>Entomophthoromycotina</taxon>
        <taxon>Entomophthoromycetes</taxon>
        <taxon>Entomophthorales</taxon>
        <taxon>Entomophthoraceae</taxon>
        <taxon>Entomophthora</taxon>
    </lineage>
</organism>
<protein>
    <submittedName>
        <fullName evidence="1">Uncharacterized protein</fullName>
    </submittedName>
</protein>
<name>A0ACC2SD09_9FUNG</name>
<reference evidence="1" key="1">
    <citation type="submission" date="2022-04" db="EMBL/GenBank/DDBJ databases">
        <title>Genome of the entomopathogenic fungus Entomophthora muscae.</title>
        <authorList>
            <person name="Elya C."/>
            <person name="Lovett B.R."/>
            <person name="Lee E."/>
            <person name="Macias A.M."/>
            <person name="Hajek A.E."/>
            <person name="De Bivort B.L."/>
            <person name="Kasson M.T."/>
            <person name="De Fine Licht H.H."/>
            <person name="Stajich J.E."/>
        </authorList>
    </citation>
    <scope>NUCLEOTIDE SEQUENCE</scope>
    <source>
        <strain evidence="1">Berkeley</strain>
    </source>
</reference>
<proteinExistence type="predicted"/>
<evidence type="ECO:0000313" key="2">
    <source>
        <dbReference type="Proteomes" id="UP001165960"/>
    </source>
</evidence>
<gene>
    <name evidence="1" type="ORF">DSO57_1033664</name>
</gene>
<keyword evidence="2" id="KW-1185">Reference proteome</keyword>
<dbReference type="Proteomes" id="UP001165960">
    <property type="component" value="Unassembled WGS sequence"/>
</dbReference>
<accession>A0ACC2SD09</accession>
<dbReference type="EMBL" id="QTSX02005239">
    <property type="protein sequence ID" value="KAJ9060177.1"/>
    <property type="molecule type" value="Genomic_DNA"/>
</dbReference>
<comment type="caution">
    <text evidence="1">The sequence shown here is derived from an EMBL/GenBank/DDBJ whole genome shotgun (WGS) entry which is preliminary data.</text>
</comment>
<sequence>MASGGLKSAALSKLQIEKHAKGFLEFVNGSPSPFHAVLNCKEKLTKNGFKELKEKESWAGKLDQGGKYFFTRNQSSIVAFAVGGEFKPGNGFSIIGAHTDSPCLKVKPISKKESSGFLQVGVQTYGGGLAGRVIVATTESKLESHLVRINSPILRISNLAIHLNREVNKSFTFNAESQLLPIFATVAKTLNLESSEKVKLGESSISASHHPQLLGLICKELDIDAEQIVDLELCLYDTQASCFGGFENEFIYSARLDNLMMSYACLESLIGSLEKHDLSMEPNVRMICLYDNEEVGSASAYGADSHLTEAALRRIQSSLCNAENPTAFEESIHKSYMISADMAHAVHPNYADKHEANHRPKFHDGLVIKVNASQKYATTAATSAVLKTIASRHGLPLQEFVVRNDCACGSTIGPILSAKLGLQTIDVGCPQLSMHSIREVAGTTDIAHAIKIFEEFYGELPNILENMQID</sequence>
<evidence type="ECO:0000313" key="1">
    <source>
        <dbReference type="EMBL" id="KAJ9060177.1"/>
    </source>
</evidence>